<feature type="transmembrane region" description="Helical" evidence="2">
    <location>
        <begin position="34"/>
        <end position="52"/>
    </location>
</feature>
<gene>
    <name evidence="3" type="ORF">CSUI_002358</name>
</gene>
<keyword evidence="2" id="KW-0472">Membrane</keyword>
<accession>A0A2C6L9N7</accession>
<keyword evidence="2" id="KW-0812">Transmembrane</keyword>
<dbReference type="Proteomes" id="UP000221165">
    <property type="component" value="Unassembled WGS sequence"/>
</dbReference>
<dbReference type="GeneID" id="94425771"/>
<feature type="region of interest" description="Disordered" evidence="1">
    <location>
        <begin position="54"/>
        <end position="79"/>
    </location>
</feature>
<reference evidence="3 4" key="1">
    <citation type="journal article" date="2017" name="Int. J. Parasitol.">
        <title>The genome of the protozoan parasite Cystoisospora suis and a reverse vaccinology approach to identify vaccine candidates.</title>
        <authorList>
            <person name="Palmieri N."/>
            <person name="Shrestha A."/>
            <person name="Ruttkowski B."/>
            <person name="Beck T."/>
            <person name="Vogl C."/>
            <person name="Tomley F."/>
            <person name="Blake D.P."/>
            <person name="Joachim A."/>
        </authorList>
    </citation>
    <scope>NUCLEOTIDE SEQUENCE [LARGE SCALE GENOMIC DNA]</scope>
    <source>
        <strain evidence="3 4">Wien I</strain>
    </source>
</reference>
<evidence type="ECO:0000313" key="3">
    <source>
        <dbReference type="EMBL" id="PHJ23793.1"/>
    </source>
</evidence>
<name>A0A2C6L9N7_9APIC</name>
<organism evidence="3 4">
    <name type="scientific">Cystoisospora suis</name>
    <dbReference type="NCBI Taxonomy" id="483139"/>
    <lineage>
        <taxon>Eukaryota</taxon>
        <taxon>Sar</taxon>
        <taxon>Alveolata</taxon>
        <taxon>Apicomplexa</taxon>
        <taxon>Conoidasida</taxon>
        <taxon>Coccidia</taxon>
        <taxon>Eucoccidiorida</taxon>
        <taxon>Eimeriorina</taxon>
        <taxon>Sarcocystidae</taxon>
        <taxon>Cystoisospora</taxon>
    </lineage>
</organism>
<sequence length="182" mass="19748">MSFSRQRPQFHLPGVELEPRKLPVQNVCSRRRRVAGYLATLVLATGLLMVAATSTSPSTGADRSLLETDPLPAGTTDGLTRGTEELGTVFEDSEGEVVQETSVRASRKPTRRVARRRRGLYGLAALLLVTLAAAAPYLRKSEARQEERKSEARQEEVLASSPSLSPSAILPPSPEPATTRSR</sequence>
<keyword evidence="4" id="KW-1185">Reference proteome</keyword>
<proteinExistence type="predicted"/>
<evidence type="ECO:0008006" key="5">
    <source>
        <dbReference type="Google" id="ProtNLM"/>
    </source>
</evidence>
<keyword evidence="2" id="KW-1133">Transmembrane helix</keyword>
<evidence type="ECO:0000256" key="2">
    <source>
        <dbReference type="SAM" id="Phobius"/>
    </source>
</evidence>
<feature type="compositionally biased region" description="Basic and acidic residues" evidence="1">
    <location>
        <begin position="140"/>
        <end position="156"/>
    </location>
</feature>
<dbReference type="RefSeq" id="XP_067925467.1">
    <property type="nucleotide sequence ID" value="XM_068062560.1"/>
</dbReference>
<feature type="region of interest" description="Disordered" evidence="1">
    <location>
        <begin position="140"/>
        <end position="182"/>
    </location>
</feature>
<protein>
    <recommendedName>
        <fullName evidence="5">Transmembrane protein</fullName>
    </recommendedName>
</protein>
<comment type="caution">
    <text evidence="3">The sequence shown here is derived from an EMBL/GenBank/DDBJ whole genome shotgun (WGS) entry which is preliminary data.</text>
</comment>
<evidence type="ECO:0000313" key="4">
    <source>
        <dbReference type="Proteomes" id="UP000221165"/>
    </source>
</evidence>
<dbReference type="AlphaFoldDB" id="A0A2C6L9N7"/>
<feature type="compositionally biased region" description="Low complexity" evidence="1">
    <location>
        <begin position="158"/>
        <end position="168"/>
    </location>
</feature>
<feature type="transmembrane region" description="Helical" evidence="2">
    <location>
        <begin position="119"/>
        <end position="138"/>
    </location>
</feature>
<dbReference type="VEuPathDB" id="ToxoDB:CSUI_002358"/>
<evidence type="ECO:0000256" key="1">
    <source>
        <dbReference type="SAM" id="MobiDB-lite"/>
    </source>
</evidence>
<dbReference type="EMBL" id="MIGC01001006">
    <property type="protein sequence ID" value="PHJ23793.1"/>
    <property type="molecule type" value="Genomic_DNA"/>
</dbReference>